<accession>A0A7X2IM09</accession>
<dbReference type="AlphaFoldDB" id="A0A7X2IM09"/>
<name>A0A7X2IM09_9BURK</name>
<sequence>MAMAAACKMAGEIDSTGCAMQIATLTRRTVLLGTLAALAAQVCRAQPSWPASVQLGCVENEPMTDTALGILREAYRRIGIEVVGVPMPPERAAAAVNAGEFFGDVTHVAGIDAVYPNLVRVPVALISFEVLAFTYGRDLPLRAWPDLQPYRICIRRGLKSIEKATASFPQVSAVSQSANIFNMLKHGRCDVAVLPDTAWLELERLNIRGMRTQDTPLQSWPLYHYVHKTHAAVIPALTQALQEMQKSGFLAARQADFSKRLRQARRGLSSE</sequence>
<dbReference type="EMBL" id="WKJJ01000006">
    <property type="protein sequence ID" value="MRV72326.1"/>
    <property type="molecule type" value="Genomic_DNA"/>
</dbReference>
<reference evidence="1 2" key="1">
    <citation type="submission" date="2019-11" db="EMBL/GenBank/DDBJ databases">
        <title>Novel species isolated from a subtropical stream in China.</title>
        <authorList>
            <person name="Lu H."/>
        </authorList>
    </citation>
    <scope>NUCLEOTIDE SEQUENCE [LARGE SCALE GENOMIC DNA]</scope>
    <source>
        <strain evidence="1 2">FT92W</strain>
    </source>
</reference>
<keyword evidence="2" id="KW-1185">Reference proteome</keyword>
<protein>
    <submittedName>
        <fullName evidence="1">Transporter substrate-binding domain-containing protein</fullName>
    </submittedName>
</protein>
<proteinExistence type="predicted"/>
<dbReference type="Proteomes" id="UP000446768">
    <property type="component" value="Unassembled WGS sequence"/>
</dbReference>
<organism evidence="1 2">
    <name type="scientific">Pseudoduganella rivuli</name>
    <dbReference type="NCBI Taxonomy" id="2666085"/>
    <lineage>
        <taxon>Bacteria</taxon>
        <taxon>Pseudomonadati</taxon>
        <taxon>Pseudomonadota</taxon>
        <taxon>Betaproteobacteria</taxon>
        <taxon>Burkholderiales</taxon>
        <taxon>Oxalobacteraceae</taxon>
        <taxon>Telluria group</taxon>
        <taxon>Pseudoduganella</taxon>
    </lineage>
</organism>
<dbReference type="Gene3D" id="3.40.190.10">
    <property type="entry name" value="Periplasmic binding protein-like II"/>
    <property type="match status" value="2"/>
</dbReference>
<evidence type="ECO:0000313" key="2">
    <source>
        <dbReference type="Proteomes" id="UP000446768"/>
    </source>
</evidence>
<gene>
    <name evidence="1" type="ORF">GJ700_11445</name>
</gene>
<comment type="caution">
    <text evidence="1">The sequence shown here is derived from an EMBL/GenBank/DDBJ whole genome shotgun (WGS) entry which is preliminary data.</text>
</comment>
<evidence type="ECO:0000313" key="1">
    <source>
        <dbReference type="EMBL" id="MRV72326.1"/>
    </source>
</evidence>
<dbReference type="SUPFAM" id="SSF53850">
    <property type="entry name" value="Periplasmic binding protein-like II"/>
    <property type="match status" value="1"/>
</dbReference>